<feature type="chain" id="PRO_5012168631" evidence="1">
    <location>
        <begin position="21"/>
        <end position="479"/>
    </location>
</feature>
<keyword evidence="1" id="KW-0732">Signal</keyword>
<sequence length="479" mass="50752">MFALLRLLWVSLIVAAPAAAEPIADITAVVGADVLPMTDRERLLDQTVIVAGDRIIEVGPRRSVRIPAGAKRLDAHGMTLMPGLVDMHVHLAPVAGVDGDAAQRALAVMLAHGITTARGMAGSPANLQVRDAIERGRLTGPRFYVAAPGIHLQNADDADAAREKVRQAKADGYDLIKAHHIVDPGIWEAVQEEARKLGLPTAGHVTNPVGLARALAAGQQIEHLDGFVLALLPEGSPLRSVEFGQIPPSSIIQAAAAASDLRIAEIAAQAKGHHVPTLALFERITELERPVSVLLSHPDMRYVPDAALQQWSEQRGQMQKAGFTSSDGERFRALRQRITAALHRTGVPLMAGSDTAQSFHIWGPGLIQEIQSLGAAGLAPIDALRSATVVPRDYMRGLPNGGSGLGWKPEFGTVTKGARADLILLRRDPSRDLATLARPEIVIAAGRTFDRASLDAMLEKAALDAKAQPTAGATSKGPA</sequence>
<dbReference type="InterPro" id="IPR006680">
    <property type="entry name" value="Amidohydro-rel"/>
</dbReference>
<dbReference type="InterPro" id="IPR011059">
    <property type="entry name" value="Metal-dep_hydrolase_composite"/>
</dbReference>
<organism evidence="3 4">
    <name type="scientific">Allosphingosinicella indica</name>
    <dbReference type="NCBI Taxonomy" id="941907"/>
    <lineage>
        <taxon>Bacteria</taxon>
        <taxon>Pseudomonadati</taxon>
        <taxon>Pseudomonadota</taxon>
        <taxon>Alphaproteobacteria</taxon>
        <taxon>Sphingomonadales</taxon>
        <taxon>Sphingomonadaceae</taxon>
        <taxon>Allosphingosinicella</taxon>
    </lineage>
</organism>
<evidence type="ECO:0000313" key="3">
    <source>
        <dbReference type="EMBL" id="SMF61123.1"/>
    </source>
</evidence>
<feature type="domain" description="Amidohydrolase-related" evidence="2">
    <location>
        <begin position="79"/>
        <end position="443"/>
    </location>
</feature>
<accession>A0A1X7FYJ4</accession>
<dbReference type="InterPro" id="IPR051781">
    <property type="entry name" value="Metallo-dep_Hydrolase"/>
</dbReference>
<gene>
    <name evidence="3" type="ORF">SAMN06295910_0133</name>
</gene>
<dbReference type="STRING" id="941907.SAMN06295910_0133"/>
<protein>
    <submittedName>
        <fullName evidence="3">Amidohydrolase family protein</fullName>
    </submittedName>
</protein>
<name>A0A1X7FYJ4_9SPHN</name>
<keyword evidence="4" id="KW-1185">Reference proteome</keyword>
<dbReference type="AlphaFoldDB" id="A0A1X7FYJ4"/>
<dbReference type="InterPro" id="IPR032466">
    <property type="entry name" value="Metal_Hydrolase"/>
</dbReference>
<dbReference type="GO" id="GO:0016810">
    <property type="term" value="F:hydrolase activity, acting on carbon-nitrogen (but not peptide) bonds"/>
    <property type="evidence" value="ECO:0007669"/>
    <property type="project" value="InterPro"/>
</dbReference>
<feature type="signal peptide" evidence="1">
    <location>
        <begin position="1"/>
        <end position="20"/>
    </location>
</feature>
<dbReference type="PANTHER" id="PTHR43135">
    <property type="entry name" value="ALPHA-D-RIBOSE 1-METHYLPHOSPHONATE 5-TRIPHOSPHATE DIPHOSPHATASE"/>
    <property type="match status" value="1"/>
</dbReference>
<evidence type="ECO:0000256" key="1">
    <source>
        <dbReference type="SAM" id="SignalP"/>
    </source>
</evidence>
<dbReference type="SUPFAM" id="SSF51556">
    <property type="entry name" value="Metallo-dependent hydrolases"/>
    <property type="match status" value="1"/>
</dbReference>
<dbReference type="EMBL" id="LT840185">
    <property type="protein sequence ID" value="SMF61123.1"/>
    <property type="molecule type" value="Genomic_DNA"/>
</dbReference>
<dbReference type="Gene3D" id="3.20.20.140">
    <property type="entry name" value="Metal-dependent hydrolases"/>
    <property type="match status" value="2"/>
</dbReference>
<dbReference type="Proteomes" id="UP000192934">
    <property type="component" value="Chromosome I"/>
</dbReference>
<evidence type="ECO:0000259" key="2">
    <source>
        <dbReference type="Pfam" id="PF01979"/>
    </source>
</evidence>
<dbReference type="PANTHER" id="PTHR43135:SF3">
    <property type="entry name" value="ALPHA-D-RIBOSE 1-METHYLPHOSPHONATE 5-TRIPHOSPHATE DIPHOSPHATASE"/>
    <property type="match status" value="1"/>
</dbReference>
<dbReference type="Pfam" id="PF01979">
    <property type="entry name" value="Amidohydro_1"/>
    <property type="match status" value="1"/>
</dbReference>
<reference evidence="4" key="1">
    <citation type="submission" date="2017-04" db="EMBL/GenBank/DDBJ databases">
        <authorList>
            <person name="Varghese N."/>
            <person name="Submissions S."/>
        </authorList>
    </citation>
    <scope>NUCLEOTIDE SEQUENCE [LARGE SCALE GENOMIC DNA]</scope>
    <source>
        <strain evidence="4">Dd16</strain>
    </source>
</reference>
<dbReference type="Gene3D" id="2.30.40.10">
    <property type="entry name" value="Urease, subunit C, domain 1"/>
    <property type="match status" value="2"/>
</dbReference>
<keyword evidence="3" id="KW-0378">Hydrolase</keyword>
<proteinExistence type="predicted"/>
<dbReference type="RefSeq" id="WP_085217052.1">
    <property type="nucleotide sequence ID" value="NZ_LT840185.1"/>
</dbReference>
<dbReference type="SUPFAM" id="SSF51338">
    <property type="entry name" value="Composite domain of metallo-dependent hydrolases"/>
    <property type="match status" value="1"/>
</dbReference>
<evidence type="ECO:0000313" key="4">
    <source>
        <dbReference type="Proteomes" id="UP000192934"/>
    </source>
</evidence>